<keyword evidence="1" id="KW-1133">Transmembrane helix</keyword>
<dbReference type="PANTHER" id="PTHR36111">
    <property type="entry name" value="INNER MEMBRANE PROTEIN-RELATED"/>
    <property type="match status" value="1"/>
</dbReference>
<dbReference type="AlphaFoldDB" id="A0A3S1B3T1"/>
<feature type="transmembrane region" description="Helical" evidence="1">
    <location>
        <begin position="139"/>
        <end position="166"/>
    </location>
</feature>
<reference evidence="2 3" key="1">
    <citation type="submission" date="2018-12" db="EMBL/GenBank/DDBJ databases">
        <authorList>
            <person name="Sun L."/>
            <person name="Chen Z."/>
        </authorList>
    </citation>
    <scope>NUCLEOTIDE SEQUENCE [LARGE SCALE GENOMIC DNA]</scope>
    <source>
        <strain evidence="2 3">3-5-3</strain>
    </source>
</reference>
<dbReference type="OrthoDB" id="9797976at2"/>
<organism evidence="2 3">
    <name type="scientific">Paenibacillus zeisoli</name>
    <dbReference type="NCBI Taxonomy" id="2496267"/>
    <lineage>
        <taxon>Bacteria</taxon>
        <taxon>Bacillati</taxon>
        <taxon>Bacillota</taxon>
        <taxon>Bacilli</taxon>
        <taxon>Bacillales</taxon>
        <taxon>Paenibacillaceae</taxon>
        <taxon>Paenibacillus</taxon>
    </lineage>
</organism>
<feature type="transmembrane region" description="Helical" evidence="1">
    <location>
        <begin position="213"/>
        <end position="230"/>
    </location>
</feature>
<gene>
    <name evidence="2" type="ORF">EJP77_16725</name>
</gene>
<dbReference type="PANTHER" id="PTHR36111:SF2">
    <property type="entry name" value="INNER MEMBRANE PROTEIN"/>
    <property type="match status" value="1"/>
</dbReference>
<name>A0A3S1B3T1_9BACL</name>
<feature type="transmembrane region" description="Helical" evidence="1">
    <location>
        <begin position="96"/>
        <end position="119"/>
    </location>
</feature>
<accession>A0A3S1B3T1</accession>
<evidence type="ECO:0000313" key="3">
    <source>
        <dbReference type="Proteomes" id="UP000272464"/>
    </source>
</evidence>
<dbReference type="RefSeq" id="WP_127200400.1">
    <property type="nucleotide sequence ID" value="NZ_RZNX01000009.1"/>
</dbReference>
<sequence>MVLTGAIVNGIAVVGGGLLGRLLHRIPERIKDSVMKVMGLAVSVLGIQMGLKSASFLIVIISLVLGAVLGELLALDDQLNRLGGWLERRMGGAEEGSISLGFVTATLIFVVGAIGILGALDSGIRGNHDVLFTKAIMDGVMACILTTTLGIGVLFSALPILLYEGLIALGATQIHRFVSDELMNRLIAELTSTGGIMILAIGMNLLGLAKIKVANLLPAIVVVAVLVTIFE</sequence>
<dbReference type="InterPro" id="IPR007563">
    <property type="entry name" value="DUF554"/>
</dbReference>
<dbReference type="Pfam" id="PF04474">
    <property type="entry name" value="DUF554"/>
    <property type="match status" value="1"/>
</dbReference>
<dbReference type="Proteomes" id="UP000272464">
    <property type="component" value="Unassembled WGS sequence"/>
</dbReference>
<keyword evidence="1" id="KW-0472">Membrane</keyword>
<evidence type="ECO:0000313" key="2">
    <source>
        <dbReference type="EMBL" id="RUT28646.1"/>
    </source>
</evidence>
<keyword evidence="1" id="KW-0812">Transmembrane</keyword>
<keyword evidence="3" id="KW-1185">Reference proteome</keyword>
<feature type="transmembrane region" description="Helical" evidence="1">
    <location>
        <begin position="57"/>
        <end position="75"/>
    </location>
</feature>
<feature type="transmembrane region" description="Helical" evidence="1">
    <location>
        <begin position="6"/>
        <end position="23"/>
    </location>
</feature>
<dbReference type="EMBL" id="RZNX01000009">
    <property type="protein sequence ID" value="RUT28646.1"/>
    <property type="molecule type" value="Genomic_DNA"/>
</dbReference>
<feature type="transmembrane region" description="Helical" evidence="1">
    <location>
        <begin position="186"/>
        <end position="207"/>
    </location>
</feature>
<evidence type="ECO:0000256" key="1">
    <source>
        <dbReference type="SAM" id="Phobius"/>
    </source>
</evidence>
<comment type="caution">
    <text evidence="2">The sequence shown here is derived from an EMBL/GenBank/DDBJ whole genome shotgun (WGS) entry which is preliminary data.</text>
</comment>
<protein>
    <submittedName>
        <fullName evidence="2">DUF554 domain-containing protein</fullName>
    </submittedName>
</protein>
<proteinExistence type="predicted"/>